<comment type="caution">
    <text evidence="1">The sequence shown here is derived from an EMBL/GenBank/DDBJ whole genome shotgun (WGS) entry which is preliminary data.</text>
</comment>
<dbReference type="PANTHER" id="PTHR45588">
    <property type="entry name" value="TPR DOMAIN-CONTAINING PROTEIN"/>
    <property type="match status" value="1"/>
</dbReference>
<dbReference type="Gene3D" id="1.25.40.10">
    <property type="entry name" value="Tetratricopeptide repeat domain"/>
    <property type="match status" value="2"/>
</dbReference>
<dbReference type="EMBL" id="JBAWKB010000002">
    <property type="protein sequence ID" value="MFH6771997.1"/>
    <property type="molecule type" value="Genomic_DNA"/>
</dbReference>
<sequence>MKSSLFLGLLLLFFSCKEQEKHDYLGVVHLDVTGNDAAKKHFEKGLLLLHSFEYQDAREAFLEAQAADPSMPMAYWGEAMTYNHSLWSEQDYDAGLATLEKLKNINVPTSLNSLESDLIKGLDLLYQPKTAKNDRDVAYKDYMKILHDKYPSNHEVAAFYALSLLGSVAEGRNDSIYGMGAKIAQGILKENAQHPGALHYLIHSYDDPQHAFMALDAADAYAQVAPDASHALHMPSHIYVALGMWDKVVQSNIDSYQASLHRMEAKNLDNNARGYHAYHWLEYGYLQKNQVEEAEKMVYDMQKYCSETPSGVARVHLMFLKGTFLAETDLWDHDIASIPVDVSGLNIGVRAQNYFIEGMRAFKTDKVEDLKIAIDSLSYEIKKESLLADNLSKGFAVCSSASRSLPTQSDVNEAKIMLLQLQGLQAWQENDPEQAEAHFKNSVTLHEQMSYSYGPPFIQKPPMEFYAEFLMEQNRPAEALELYQKALKRGTKRLLPLRGINEAAIMLGDNNLIASSLEDLQNI</sequence>
<evidence type="ECO:0000313" key="2">
    <source>
        <dbReference type="Proteomes" id="UP001610100"/>
    </source>
</evidence>
<name>A0ABW7MYV5_9FLAO</name>
<evidence type="ECO:0008006" key="3">
    <source>
        <dbReference type="Google" id="ProtNLM"/>
    </source>
</evidence>
<dbReference type="SUPFAM" id="SSF48452">
    <property type="entry name" value="TPR-like"/>
    <property type="match status" value="1"/>
</dbReference>
<keyword evidence="2" id="KW-1185">Reference proteome</keyword>
<accession>A0ABW7MYV5</accession>
<dbReference type="InterPro" id="IPR019734">
    <property type="entry name" value="TPR_rpt"/>
</dbReference>
<dbReference type="PROSITE" id="PS51257">
    <property type="entry name" value="PROKAR_LIPOPROTEIN"/>
    <property type="match status" value="1"/>
</dbReference>
<dbReference type="Proteomes" id="UP001610100">
    <property type="component" value="Unassembled WGS sequence"/>
</dbReference>
<protein>
    <recommendedName>
        <fullName evidence="3">Tetratricopeptide repeat protein</fullName>
    </recommendedName>
</protein>
<dbReference type="InterPro" id="IPR011990">
    <property type="entry name" value="TPR-like_helical_dom_sf"/>
</dbReference>
<dbReference type="RefSeq" id="WP_344741235.1">
    <property type="nucleotide sequence ID" value="NZ_BAABAY010000002.1"/>
</dbReference>
<evidence type="ECO:0000313" key="1">
    <source>
        <dbReference type="EMBL" id="MFH6771997.1"/>
    </source>
</evidence>
<proteinExistence type="predicted"/>
<organism evidence="1 2">
    <name type="scientific">Gaetbulibacter aestuarii</name>
    <dbReference type="NCBI Taxonomy" id="1502358"/>
    <lineage>
        <taxon>Bacteria</taxon>
        <taxon>Pseudomonadati</taxon>
        <taxon>Bacteroidota</taxon>
        <taxon>Flavobacteriia</taxon>
        <taxon>Flavobacteriales</taxon>
        <taxon>Flavobacteriaceae</taxon>
        <taxon>Gaetbulibacter</taxon>
    </lineage>
</organism>
<dbReference type="PANTHER" id="PTHR45588:SF1">
    <property type="entry name" value="WW DOMAIN-CONTAINING PROTEIN"/>
    <property type="match status" value="1"/>
</dbReference>
<dbReference type="SMART" id="SM00028">
    <property type="entry name" value="TPR"/>
    <property type="match status" value="2"/>
</dbReference>
<gene>
    <name evidence="1" type="ORF">V8G58_08635</name>
</gene>
<reference evidence="1 2" key="1">
    <citation type="submission" date="2024-02" db="EMBL/GenBank/DDBJ databases">
        <title>A Gaetbulibacter species isolated from tidal flats and genomic insights of their niches.</title>
        <authorList>
            <person name="Ye Y."/>
        </authorList>
    </citation>
    <scope>NUCLEOTIDE SEQUENCE [LARGE SCALE GENOMIC DNA]</scope>
    <source>
        <strain evidence="1 2">KYW382</strain>
    </source>
</reference>